<keyword evidence="1" id="KW-1133">Transmembrane helix</keyword>
<feature type="transmembrane region" description="Helical" evidence="1">
    <location>
        <begin position="204"/>
        <end position="229"/>
    </location>
</feature>
<feature type="transmembrane region" description="Helical" evidence="1">
    <location>
        <begin position="169"/>
        <end position="192"/>
    </location>
</feature>
<dbReference type="EMBL" id="HBGT01013072">
    <property type="protein sequence ID" value="CAD9409391.1"/>
    <property type="molecule type" value="Transcribed_RNA"/>
</dbReference>
<protein>
    <submittedName>
        <fullName evidence="2">Uncharacterized protein</fullName>
    </submittedName>
</protein>
<keyword evidence="1" id="KW-0812">Transmembrane</keyword>
<organism evidence="2">
    <name type="scientific">Florenciella parvula</name>
    <dbReference type="NCBI Taxonomy" id="236787"/>
    <lineage>
        <taxon>Eukaryota</taxon>
        <taxon>Sar</taxon>
        <taxon>Stramenopiles</taxon>
        <taxon>Ochrophyta</taxon>
        <taxon>Dictyochophyceae</taxon>
        <taxon>Florenciellales</taxon>
        <taxon>Florenciella</taxon>
    </lineage>
</organism>
<sequence length="323" mass="36632">MAEPKMGSQTEYTLMENNDDDGSVLAAEFKINSDLGDLGVQLSGSPPAPTSHWAWASDATHEMLIHWLCPFCSSFNKLPREQQLRSRRIRCNPLYYVCAYLPTVLSLYTGLKVHMLMGQSGPVGAEETRVEYEARVHWIYCTSGAMVAVIATDLLEAIYYTVKQEFFEYYLGIVVSLAICISFVGGNHMFLWMMVRRSLVGVRAIIMCNLMFSVSMLADLILLVCEYTWSEESVEKESGFNLIVLIFKLLERLACVAFFVVATFIYARLWSLYRYDGRSLGRRLCQILPALLAAAAICGLMLFGFLYNDGDYSSLIWDNFTRR</sequence>
<reference evidence="2" key="1">
    <citation type="submission" date="2021-01" db="EMBL/GenBank/DDBJ databases">
        <authorList>
            <person name="Corre E."/>
            <person name="Pelletier E."/>
            <person name="Niang G."/>
            <person name="Scheremetjew M."/>
            <person name="Finn R."/>
            <person name="Kale V."/>
            <person name="Holt S."/>
            <person name="Cochrane G."/>
            <person name="Meng A."/>
            <person name="Brown T."/>
            <person name="Cohen L."/>
        </authorList>
    </citation>
    <scope>NUCLEOTIDE SEQUENCE</scope>
    <source>
        <strain evidence="2">RCC1693</strain>
    </source>
</reference>
<proteinExistence type="predicted"/>
<name>A0A7S2BXA7_9STRA</name>
<evidence type="ECO:0000313" key="2">
    <source>
        <dbReference type="EMBL" id="CAD9409391.1"/>
    </source>
</evidence>
<accession>A0A7S2BXA7</accession>
<dbReference type="AlphaFoldDB" id="A0A7S2BXA7"/>
<feature type="transmembrane region" description="Helical" evidence="1">
    <location>
        <begin position="287"/>
        <end position="307"/>
    </location>
</feature>
<keyword evidence="1" id="KW-0472">Membrane</keyword>
<evidence type="ECO:0000256" key="1">
    <source>
        <dbReference type="SAM" id="Phobius"/>
    </source>
</evidence>
<gene>
    <name evidence="2" type="ORF">FPAR1323_LOCUS7011</name>
</gene>
<feature type="transmembrane region" description="Helical" evidence="1">
    <location>
        <begin position="249"/>
        <end position="267"/>
    </location>
</feature>